<reference evidence="4 5" key="1">
    <citation type="journal article" date="2019" name="ISME J.">
        <title>Insights into ecological role of a new deltaproteobacterial order Candidatus Acidulodesulfobacterales by metagenomics and metatranscriptomics.</title>
        <authorList>
            <person name="Tan S."/>
            <person name="Liu J."/>
            <person name="Fang Y."/>
            <person name="Hedlund B.P."/>
            <person name="Lian Z.H."/>
            <person name="Huang L.Y."/>
            <person name="Li J.T."/>
            <person name="Huang L.N."/>
            <person name="Li W.J."/>
            <person name="Jiang H.C."/>
            <person name="Dong H.L."/>
            <person name="Shu W.S."/>
        </authorList>
    </citation>
    <scope>NUCLEOTIDE SEQUENCE [LARGE SCALE GENOMIC DNA]</scope>
    <source>
        <strain evidence="4">AP2</strain>
    </source>
</reference>
<dbReference type="AlphaFoldDB" id="A0A519BF26"/>
<dbReference type="InterPro" id="IPR002509">
    <property type="entry name" value="NODB_dom"/>
</dbReference>
<sequence length="238" mass="27076">MKIPVLYYHKIDYPKSTAILKGLYVKPEQFKLQMKVLKILGYRTITPYELLLFTKGHRLPFKKPILITFDDGYKNNYTYAYPILKAFGFTATVFISSGCIGKTNAIMEKNGKENQAEDFLDKKNIIEMSKNGITIASHGINHYFLNELTDDGVLAGELLASKAILEDLTGKKIDFFSYPYGAYNAKVMRETKNAGYKGAFTTNKGKIAVGDNSYELKRISVNGHNTIFNFLYKIIFMY</sequence>
<gene>
    <name evidence="4" type="ORF">EVJ46_06635</name>
</gene>
<dbReference type="InterPro" id="IPR051398">
    <property type="entry name" value="Polysacch_Deacetylase"/>
</dbReference>
<comment type="caution">
    <text evidence="4">The sequence shown here is derived from an EMBL/GenBank/DDBJ whole genome shotgun (WGS) entry which is preliminary data.</text>
</comment>
<keyword evidence="2" id="KW-0732">Signal</keyword>
<dbReference type="GO" id="GO:0016810">
    <property type="term" value="F:hydrolase activity, acting on carbon-nitrogen (but not peptide) bonds"/>
    <property type="evidence" value="ECO:0007669"/>
    <property type="project" value="InterPro"/>
</dbReference>
<dbReference type="SUPFAM" id="SSF88713">
    <property type="entry name" value="Glycoside hydrolase/deacetylase"/>
    <property type="match status" value="1"/>
</dbReference>
<dbReference type="GO" id="GO:0005975">
    <property type="term" value="P:carbohydrate metabolic process"/>
    <property type="evidence" value="ECO:0007669"/>
    <property type="project" value="InterPro"/>
</dbReference>
<evidence type="ECO:0000313" key="5">
    <source>
        <dbReference type="Proteomes" id="UP000316562"/>
    </source>
</evidence>
<proteinExistence type="predicted"/>
<evidence type="ECO:0000256" key="2">
    <source>
        <dbReference type="ARBA" id="ARBA00022729"/>
    </source>
</evidence>
<dbReference type="PROSITE" id="PS51677">
    <property type="entry name" value="NODB"/>
    <property type="match status" value="1"/>
</dbReference>
<evidence type="ECO:0000313" key="4">
    <source>
        <dbReference type="EMBL" id="RZD15870.1"/>
    </source>
</evidence>
<accession>A0A519BF26</accession>
<evidence type="ECO:0000256" key="1">
    <source>
        <dbReference type="ARBA" id="ARBA00004613"/>
    </source>
</evidence>
<protein>
    <submittedName>
        <fullName evidence="4">Polysaccharide deacetylase family protein</fullName>
    </submittedName>
</protein>
<dbReference type="PANTHER" id="PTHR34216">
    <property type="match status" value="1"/>
</dbReference>
<dbReference type="GO" id="GO:0005576">
    <property type="term" value="C:extracellular region"/>
    <property type="evidence" value="ECO:0007669"/>
    <property type="project" value="UniProtKB-SubCell"/>
</dbReference>
<evidence type="ECO:0000259" key="3">
    <source>
        <dbReference type="PROSITE" id="PS51677"/>
    </source>
</evidence>
<feature type="domain" description="NodB homology" evidence="3">
    <location>
        <begin position="63"/>
        <end position="238"/>
    </location>
</feature>
<name>A0A519BF26_ACIG2</name>
<dbReference type="EMBL" id="SGBC01000003">
    <property type="protein sequence ID" value="RZD15870.1"/>
    <property type="molecule type" value="Genomic_DNA"/>
</dbReference>
<dbReference type="CDD" id="cd10918">
    <property type="entry name" value="CE4_NodB_like_5s_6s"/>
    <property type="match status" value="1"/>
</dbReference>
<organism evidence="4 5">
    <name type="scientific">Acididesulfobacter guangdongensis</name>
    <dbReference type="NCBI Taxonomy" id="2597225"/>
    <lineage>
        <taxon>Bacteria</taxon>
        <taxon>Deltaproteobacteria</taxon>
        <taxon>Candidatus Acidulodesulfobacterales</taxon>
        <taxon>Candidatus Acididesulfobacter</taxon>
    </lineage>
</organism>
<dbReference type="Pfam" id="PF01522">
    <property type="entry name" value="Polysacc_deac_1"/>
    <property type="match status" value="1"/>
</dbReference>
<dbReference type="Gene3D" id="3.20.20.370">
    <property type="entry name" value="Glycoside hydrolase/deacetylase"/>
    <property type="match status" value="1"/>
</dbReference>
<comment type="subcellular location">
    <subcellularLocation>
        <location evidence="1">Secreted</location>
    </subcellularLocation>
</comment>
<dbReference type="PANTHER" id="PTHR34216:SF3">
    <property type="entry name" value="POLY-BETA-1,6-N-ACETYL-D-GLUCOSAMINE N-DEACETYLASE"/>
    <property type="match status" value="1"/>
</dbReference>
<dbReference type="Proteomes" id="UP000316562">
    <property type="component" value="Unassembled WGS sequence"/>
</dbReference>
<dbReference type="InterPro" id="IPR011330">
    <property type="entry name" value="Glyco_hydro/deAcase_b/a-brl"/>
</dbReference>